<keyword evidence="1" id="KW-0732">Signal</keyword>
<reference evidence="2" key="1">
    <citation type="submission" date="2014-07" db="EMBL/GenBank/DDBJ databases">
        <title>Identification of a novel salt tolerance gene in wild soybean by whole-genome sequencing.</title>
        <authorList>
            <person name="Lam H.-M."/>
            <person name="Qi X."/>
            <person name="Li M.-W."/>
            <person name="Liu X."/>
            <person name="Xie M."/>
            <person name="Ni M."/>
            <person name="Xu X."/>
        </authorList>
    </citation>
    <scope>NUCLEOTIDE SEQUENCE [LARGE SCALE GENOMIC DNA]</scope>
    <source>
        <tissue evidence="2">Root</tissue>
    </source>
</reference>
<feature type="chain" id="PRO_5002091242" description="Secreted protein" evidence="1">
    <location>
        <begin position="22"/>
        <end position="64"/>
    </location>
</feature>
<accession>A0A0B2NVW0</accession>
<organism evidence="2">
    <name type="scientific">Glycine soja</name>
    <name type="common">Wild soybean</name>
    <dbReference type="NCBI Taxonomy" id="3848"/>
    <lineage>
        <taxon>Eukaryota</taxon>
        <taxon>Viridiplantae</taxon>
        <taxon>Streptophyta</taxon>
        <taxon>Embryophyta</taxon>
        <taxon>Tracheophyta</taxon>
        <taxon>Spermatophyta</taxon>
        <taxon>Magnoliopsida</taxon>
        <taxon>eudicotyledons</taxon>
        <taxon>Gunneridae</taxon>
        <taxon>Pentapetalae</taxon>
        <taxon>rosids</taxon>
        <taxon>fabids</taxon>
        <taxon>Fabales</taxon>
        <taxon>Fabaceae</taxon>
        <taxon>Papilionoideae</taxon>
        <taxon>50 kb inversion clade</taxon>
        <taxon>NPAAA clade</taxon>
        <taxon>indigoferoid/millettioid clade</taxon>
        <taxon>Phaseoleae</taxon>
        <taxon>Glycine</taxon>
        <taxon>Glycine subgen. Soja</taxon>
    </lineage>
</organism>
<dbReference type="EMBL" id="KN671692">
    <property type="protein sequence ID" value="KHM99372.1"/>
    <property type="molecule type" value="Genomic_DNA"/>
</dbReference>
<gene>
    <name evidence="2" type="ORF">glysoja_028829</name>
</gene>
<sequence length="64" mass="6778">MSTVLMLHLLGSVVVFPHVRWYLPSRAVTSCTLDYLGSHKGGVGSNLIGAGNNSLLHVAACVWA</sequence>
<evidence type="ECO:0000313" key="2">
    <source>
        <dbReference type="EMBL" id="KHM99372.1"/>
    </source>
</evidence>
<dbReference type="AlphaFoldDB" id="A0A0B2NVW0"/>
<feature type="signal peptide" evidence="1">
    <location>
        <begin position="1"/>
        <end position="21"/>
    </location>
</feature>
<protein>
    <recommendedName>
        <fullName evidence="3">Secreted protein</fullName>
    </recommendedName>
</protein>
<name>A0A0B2NVW0_GLYSO</name>
<dbReference type="Proteomes" id="UP000053555">
    <property type="component" value="Unassembled WGS sequence"/>
</dbReference>
<proteinExistence type="predicted"/>
<evidence type="ECO:0008006" key="3">
    <source>
        <dbReference type="Google" id="ProtNLM"/>
    </source>
</evidence>
<evidence type="ECO:0000256" key="1">
    <source>
        <dbReference type="SAM" id="SignalP"/>
    </source>
</evidence>